<evidence type="ECO:0000313" key="1">
    <source>
        <dbReference type="EMBL" id="KAK6797911.1"/>
    </source>
</evidence>
<reference evidence="1 2" key="1">
    <citation type="submission" date="2024-02" db="EMBL/GenBank/DDBJ databases">
        <title>de novo genome assembly of Solanum bulbocastanum strain 11H21.</title>
        <authorList>
            <person name="Hosaka A.J."/>
        </authorList>
    </citation>
    <scope>NUCLEOTIDE SEQUENCE [LARGE SCALE GENOMIC DNA]</scope>
    <source>
        <tissue evidence="1">Young leaves</tissue>
    </source>
</reference>
<dbReference type="AlphaFoldDB" id="A0AAN8U6U5"/>
<name>A0AAN8U6U5_SOLBU</name>
<dbReference type="EMBL" id="JBANQN010000002">
    <property type="protein sequence ID" value="KAK6797911.1"/>
    <property type="molecule type" value="Genomic_DNA"/>
</dbReference>
<organism evidence="1 2">
    <name type="scientific">Solanum bulbocastanum</name>
    <name type="common">Wild potato</name>
    <dbReference type="NCBI Taxonomy" id="147425"/>
    <lineage>
        <taxon>Eukaryota</taxon>
        <taxon>Viridiplantae</taxon>
        <taxon>Streptophyta</taxon>
        <taxon>Embryophyta</taxon>
        <taxon>Tracheophyta</taxon>
        <taxon>Spermatophyta</taxon>
        <taxon>Magnoliopsida</taxon>
        <taxon>eudicotyledons</taxon>
        <taxon>Gunneridae</taxon>
        <taxon>Pentapetalae</taxon>
        <taxon>asterids</taxon>
        <taxon>lamiids</taxon>
        <taxon>Solanales</taxon>
        <taxon>Solanaceae</taxon>
        <taxon>Solanoideae</taxon>
        <taxon>Solaneae</taxon>
        <taxon>Solanum</taxon>
    </lineage>
</organism>
<sequence length="19" mass="2216">MIIAFSYPTQCYTNNYSEA</sequence>
<gene>
    <name evidence="1" type="ORF">RDI58_005613</name>
</gene>
<protein>
    <submittedName>
        <fullName evidence="1">Uncharacterized protein</fullName>
    </submittedName>
</protein>
<keyword evidence="2" id="KW-1185">Reference proteome</keyword>
<accession>A0AAN8U6U5</accession>
<comment type="caution">
    <text evidence="1">The sequence shown here is derived from an EMBL/GenBank/DDBJ whole genome shotgun (WGS) entry which is preliminary data.</text>
</comment>
<evidence type="ECO:0000313" key="2">
    <source>
        <dbReference type="Proteomes" id="UP001371456"/>
    </source>
</evidence>
<dbReference type="Proteomes" id="UP001371456">
    <property type="component" value="Unassembled WGS sequence"/>
</dbReference>
<proteinExistence type="predicted"/>